<dbReference type="Proteomes" id="UP000422764">
    <property type="component" value="Chromosome"/>
</dbReference>
<dbReference type="EMBL" id="CP046522">
    <property type="protein sequence ID" value="QGU94157.1"/>
    <property type="molecule type" value="Genomic_DNA"/>
</dbReference>
<sequence length="253" mass="29473">MLPEQPYFIFYIESLLLGNGSAAPEALDFIKKLNVQDCYYFTHNCDISRHEFYNQLIQKDIPCKYSNVMTPNYLLINYYKEIYGSFSAHSISLSKDSRDFTDLEIQIDHTEPRFIIISSKELQEEDLNLISNSKAYVSFSSNICSHRSLNCNTCKTHCIIKNIKEQFKDRILIPDAPTIYNSYNVFKQLSIQPKRCVVITHILRDDYAQFQRSGCKLILVLNNGTTFESYIKSPYDSDLVVDNFKNLSLFMHK</sequence>
<dbReference type="InterPro" id="IPR023214">
    <property type="entry name" value="HAD_sf"/>
</dbReference>
<accession>A0A6I6F068</accession>
<dbReference type="SUPFAM" id="SSF56784">
    <property type="entry name" value="HAD-like"/>
    <property type="match status" value="1"/>
</dbReference>
<reference evidence="1 2" key="1">
    <citation type="submission" date="2019-12" db="EMBL/GenBank/DDBJ databases">
        <title>Genome sequenceing of Clostridium bovifaecis.</title>
        <authorList>
            <person name="Yao Y."/>
        </authorList>
    </citation>
    <scope>NUCLEOTIDE SEQUENCE [LARGE SCALE GENOMIC DNA]</scope>
    <source>
        <strain evidence="1 2">BXX</strain>
    </source>
</reference>
<protein>
    <submittedName>
        <fullName evidence="1">Uncharacterized protein</fullName>
    </submittedName>
</protein>
<organism evidence="1 2">
    <name type="scientific">Clostridium bovifaecis</name>
    <dbReference type="NCBI Taxonomy" id="2184719"/>
    <lineage>
        <taxon>Bacteria</taxon>
        <taxon>Bacillati</taxon>
        <taxon>Bacillota</taxon>
        <taxon>Clostridia</taxon>
        <taxon>Eubacteriales</taxon>
        <taxon>Clostridiaceae</taxon>
        <taxon>Clostridium</taxon>
    </lineage>
</organism>
<name>A0A6I6F068_9CLOT</name>
<gene>
    <name evidence="1" type="ORF">GOM49_02515</name>
</gene>
<dbReference type="InterPro" id="IPR036412">
    <property type="entry name" value="HAD-like_sf"/>
</dbReference>
<dbReference type="Gene3D" id="3.40.50.1000">
    <property type="entry name" value="HAD superfamily/HAD-like"/>
    <property type="match status" value="2"/>
</dbReference>
<keyword evidence="2" id="KW-1185">Reference proteome</keyword>
<dbReference type="AlphaFoldDB" id="A0A6I6F068"/>
<evidence type="ECO:0000313" key="1">
    <source>
        <dbReference type="EMBL" id="QGU94157.1"/>
    </source>
</evidence>
<evidence type="ECO:0000313" key="2">
    <source>
        <dbReference type="Proteomes" id="UP000422764"/>
    </source>
</evidence>
<proteinExistence type="predicted"/>